<dbReference type="Proteomes" id="UP000464957">
    <property type="component" value="Segment"/>
</dbReference>
<gene>
    <name evidence="1" type="ORF">VH12019_00376</name>
</gene>
<sequence length="100" mass="11619">MKKQILNIQRDDAKFELYRQGQAARHARAEIIRHVAKNHNPFLVGQYTLYKEHDVKIVRQLLRYAEINAEVRVVPTIGRLPDCLNEIHGIGFEVTLNNDS</sequence>
<proteinExistence type="predicted"/>
<organism evidence="1 2">
    <name type="scientific">Vibrio phage VH1_2019</name>
    <dbReference type="NCBI Taxonomy" id="2686307"/>
    <lineage>
        <taxon>Viruses</taxon>
        <taxon>Duplodnaviria</taxon>
        <taxon>Heunggongvirae</taxon>
        <taxon>Uroviricota</taxon>
        <taxon>Caudoviricetes</taxon>
        <taxon>Pantevenvirales</taxon>
        <taxon>Straboviridae</taxon>
        <taxon>Schizotequatrovirus</taxon>
        <taxon>Schizotequatrovirus KVP40</taxon>
    </lineage>
</organism>
<evidence type="ECO:0000313" key="2">
    <source>
        <dbReference type="Proteomes" id="UP000464957"/>
    </source>
</evidence>
<protein>
    <submittedName>
        <fullName evidence="1">Uncharacterized protein</fullName>
    </submittedName>
</protein>
<accession>A0A6B9SSY6</accession>
<evidence type="ECO:0000313" key="1">
    <source>
        <dbReference type="EMBL" id="QHJ74295.1"/>
    </source>
</evidence>
<name>A0A6B9SSY6_9CAUD</name>
<reference evidence="1 2" key="1">
    <citation type="submission" date="2019-12" db="EMBL/GenBank/DDBJ databases">
        <authorList>
            <person name="Harris M."/>
            <person name="Ho T.C."/>
            <person name="Fruchtman H."/>
            <person name="Garin M."/>
            <person name="Kubatin V."/>
            <person name="Lu T."/>
            <person name="Xue L."/>
            <person name="Marr M.T."/>
        </authorList>
    </citation>
    <scope>NUCLEOTIDE SEQUENCE [LARGE SCALE GENOMIC DNA]</scope>
</reference>
<dbReference type="EMBL" id="MN794232">
    <property type="protein sequence ID" value="QHJ74295.1"/>
    <property type="molecule type" value="Genomic_DNA"/>
</dbReference>